<dbReference type="OrthoDB" id="486080at2"/>
<organism evidence="1 2">
    <name type="scientific">Brunnivagina elsteri CCALA 953</name>
    <dbReference type="NCBI Taxonomy" id="987040"/>
    <lineage>
        <taxon>Bacteria</taxon>
        <taxon>Bacillati</taxon>
        <taxon>Cyanobacteriota</taxon>
        <taxon>Cyanophyceae</taxon>
        <taxon>Nostocales</taxon>
        <taxon>Calotrichaceae</taxon>
        <taxon>Brunnivagina</taxon>
    </lineage>
</organism>
<keyword evidence="2" id="KW-1185">Reference proteome</keyword>
<sequence>MATKQPKSTLTTPQVAETIGVAESTVRSWLSRHTCFVEGHHYVKEESGRTLWLEAGVEFLKTRSKEFTDQVLENDIPTGTGEEIIEPLLDATATKLAHSFFQKLPQRTVSRIRQMLANPSDEDREILQQSVQQSIEAGATHLIANTTTRRLVG</sequence>
<dbReference type="Proteomes" id="UP000218238">
    <property type="component" value="Unassembled WGS sequence"/>
</dbReference>
<accession>A0A2A2TE80</accession>
<dbReference type="RefSeq" id="WP_095723623.1">
    <property type="nucleotide sequence ID" value="NZ_NTFS01000289.1"/>
</dbReference>
<dbReference type="AlphaFoldDB" id="A0A2A2TE80"/>
<dbReference type="EMBL" id="NTFS01000289">
    <property type="protein sequence ID" value="PAX52060.1"/>
    <property type="molecule type" value="Genomic_DNA"/>
</dbReference>
<gene>
    <name evidence="1" type="ORF">CK510_21375</name>
</gene>
<name>A0A2A2TE80_9CYAN</name>
<comment type="caution">
    <text evidence="1">The sequence shown here is derived from an EMBL/GenBank/DDBJ whole genome shotgun (WGS) entry which is preliminary data.</text>
</comment>
<reference evidence="1 2" key="1">
    <citation type="submission" date="2017-08" db="EMBL/GenBank/DDBJ databases">
        <title>Draft genome sequence of filamentous cyanobacterium Calothrix elsteri CCALA 953.</title>
        <authorList>
            <person name="Gagunashvili A.N."/>
            <person name="Elster J."/>
            <person name="Andresson O.S."/>
        </authorList>
    </citation>
    <scope>NUCLEOTIDE SEQUENCE [LARGE SCALE GENOMIC DNA]</scope>
    <source>
        <strain evidence="1 2">CCALA 953</strain>
    </source>
</reference>
<evidence type="ECO:0000313" key="1">
    <source>
        <dbReference type="EMBL" id="PAX52060.1"/>
    </source>
</evidence>
<proteinExistence type="predicted"/>
<evidence type="ECO:0000313" key="2">
    <source>
        <dbReference type="Proteomes" id="UP000218238"/>
    </source>
</evidence>
<protein>
    <submittedName>
        <fullName evidence="1">Uncharacterized protein</fullName>
    </submittedName>
</protein>